<protein>
    <submittedName>
        <fullName evidence="2">IS5 family transposase ISOt6</fullName>
    </submittedName>
</protein>
<evidence type="ECO:0000313" key="3">
    <source>
        <dbReference type="Proteomes" id="UP000245243"/>
    </source>
</evidence>
<name>A0A2U3RRC6_ORITS</name>
<sequence length="56" mass="6715">MIKRIIGRFAGERVVNENVIGALKRFKIIADKYRNRRKRFSLRFNLISGIYNFELL</sequence>
<reference evidence="2" key="2">
    <citation type="submission" date="2018-03" db="EMBL/GenBank/DDBJ databases">
        <authorList>
            <person name="Keele B.F."/>
        </authorList>
    </citation>
    <scope>NUCLEOTIDE SEQUENCE [LARGE SCALE GENOMIC DNA]</scope>
    <source>
        <strain evidence="2">Karp</strain>
    </source>
</reference>
<proteinExistence type="predicted"/>
<dbReference type="EMBL" id="LS398548">
    <property type="protein sequence ID" value="SPR15618.1"/>
    <property type="molecule type" value="Genomic_DNA"/>
</dbReference>
<reference evidence="3" key="1">
    <citation type="submission" date="2018-03" db="EMBL/GenBank/DDBJ databases">
        <authorList>
            <person name="Batty M. E."/>
            <person name="Batty M E."/>
        </authorList>
    </citation>
    <scope>NUCLEOTIDE SEQUENCE [LARGE SCALE GENOMIC DNA]</scope>
</reference>
<accession>A0A2U3RRC6</accession>
<organism evidence="2 3">
    <name type="scientific">Orientia tsutsugamushi</name>
    <name type="common">Rickettsia tsutsugamushi</name>
    <dbReference type="NCBI Taxonomy" id="784"/>
    <lineage>
        <taxon>Bacteria</taxon>
        <taxon>Pseudomonadati</taxon>
        <taxon>Pseudomonadota</taxon>
        <taxon>Alphaproteobacteria</taxon>
        <taxon>Rickettsiales</taxon>
        <taxon>Rickettsiaceae</taxon>
        <taxon>Rickettsieae</taxon>
        <taxon>Orientia</taxon>
    </lineage>
</organism>
<dbReference type="AlphaFoldDB" id="A0A2U3RRC6"/>
<gene>
    <name evidence="1" type="ORF">KARP_01216</name>
    <name evidence="2" type="ORF">KARP_01504</name>
</gene>
<evidence type="ECO:0000313" key="2">
    <source>
        <dbReference type="EMBL" id="SPR15618.1"/>
    </source>
</evidence>
<evidence type="ECO:0000313" key="1">
    <source>
        <dbReference type="EMBL" id="SPR15331.1"/>
    </source>
</evidence>
<dbReference type="EMBL" id="LS398548">
    <property type="protein sequence ID" value="SPR15331.1"/>
    <property type="molecule type" value="Genomic_DNA"/>
</dbReference>
<dbReference type="Proteomes" id="UP000245243">
    <property type="component" value="Chromosome I"/>
</dbReference>